<keyword evidence="2" id="KW-0378">Hydrolase</keyword>
<name>A0A1I1G4M4_9GAMM</name>
<evidence type="ECO:0000256" key="1">
    <source>
        <dbReference type="ARBA" id="ARBA00001946"/>
    </source>
</evidence>
<dbReference type="PANTHER" id="PTHR43046">
    <property type="entry name" value="GDP-MANNOSE MANNOSYL HYDROLASE"/>
    <property type="match status" value="1"/>
</dbReference>
<gene>
    <name evidence="4" type="ORF">SAMN05421848_0347</name>
</gene>
<dbReference type="InterPro" id="IPR000086">
    <property type="entry name" value="NUDIX_hydrolase_dom"/>
</dbReference>
<keyword evidence="5" id="KW-1185">Reference proteome</keyword>
<dbReference type="Pfam" id="PF12535">
    <property type="entry name" value="Nudix_N"/>
    <property type="match status" value="1"/>
</dbReference>
<evidence type="ECO:0000313" key="4">
    <source>
        <dbReference type="EMBL" id="SFC04778.1"/>
    </source>
</evidence>
<dbReference type="Gene3D" id="6.10.250.1120">
    <property type="match status" value="1"/>
</dbReference>
<reference evidence="5" key="1">
    <citation type="submission" date="2016-10" db="EMBL/GenBank/DDBJ databases">
        <authorList>
            <person name="Varghese N."/>
            <person name="Submissions S."/>
        </authorList>
    </citation>
    <scope>NUCLEOTIDE SEQUENCE [LARGE SCALE GENOMIC DNA]</scope>
    <source>
        <strain evidence="5">DSM 23439</strain>
    </source>
</reference>
<evidence type="ECO:0000259" key="3">
    <source>
        <dbReference type="PROSITE" id="PS51462"/>
    </source>
</evidence>
<sequence length="207" mass="23343">MTHDWLAFARALRSIAQTGQTYTDNKYELERYRQLEALTNQMFAVLGDVPIEKIENLIIPDRGYATPKVDVRGAVFDDRGRVLLVREIKDGLWTLPGGWADVNEGPSTNVLKEIFEESGHRASQPRLAMLKDRSLHPYAHYSPDHIYKLFYVCTHDGGEFVPNNETDAADFFALDDLPPLSEGRTLPVDIHECWAFVTSGAAGIYSD</sequence>
<feature type="domain" description="Nudix hydrolase" evidence="3">
    <location>
        <begin position="66"/>
        <end position="198"/>
    </location>
</feature>
<dbReference type="AlphaFoldDB" id="A0A1I1G4M4"/>
<dbReference type="Gene3D" id="3.90.79.10">
    <property type="entry name" value="Nucleoside Triphosphate Pyrophosphohydrolase"/>
    <property type="match status" value="1"/>
</dbReference>
<dbReference type="InterPro" id="IPR059176">
    <property type="entry name" value="UDP-X_N"/>
</dbReference>
<evidence type="ECO:0000313" key="5">
    <source>
        <dbReference type="Proteomes" id="UP000199046"/>
    </source>
</evidence>
<accession>A0A1I1G4M4</accession>
<dbReference type="EMBL" id="FOLY01000001">
    <property type="protein sequence ID" value="SFC04778.1"/>
    <property type="molecule type" value="Genomic_DNA"/>
</dbReference>
<evidence type="ECO:0000256" key="2">
    <source>
        <dbReference type="ARBA" id="ARBA00022801"/>
    </source>
</evidence>
<dbReference type="Pfam" id="PF00293">
    <property type="entry name" value="NUDIX"/>
    <property type="match status" value="1"/>
</dbReference>
<proteinExistence type="predicted"/>
<organism evidence="4 5">
    <name type="scientific">Kushneria avicenniae</name>
    <dbReference type="NCBI Taxonomy" id="402385"/>
    <lineage>
        <taxon>Bacteria</taxon>
        <taxon>Pseudomonadati</taxon>
        <taxon>Pseudomonadota</taxon>
        <taxon>Gammaproteobacteria</taxon>
        <taxon>Oceanospirillales</taxon>
        <taxon>Halomonadaceae</taxon>
        <taxon>Kushneria</taxon>
    </lineage>
</organism>
<dbReference type="PANTHER" id="PTHR43046:SF16">
    <property type="entry name" value="ADP-RIBOSE PYROPHOSPHATASE YJHB-RELATED"/>
    <property type="match status" value="1"/>
</dbReference>
<dbReference type="RefSeq" id="WP_090130192.1">
    <property type="nucleotide sequence ID" value="NZ_FOLY01000001.1"/>
</dbReference>
<dbReference type="GO" id="GO:0016787">
    <property type="term" value="F:hydrolase activity"/>
    <property type="evidence" value="ECO:0007669"/>
    <property type="project" value="UniProtKB-KW"/>
</dbReference>
<dbReference type="CDD" id="cd04672">
    <property type="entry name" value="NUDIX_CDP-Chase_like"/>
    <property type="match status" value="1"/>
</dbReference>
<dbReference type="OrthoDB" id="9804442at2"/>
<protein>
    <submittedName>
        <fullName evidence="4">ADP-ribose pyrophosphatase YjhB, NUDIX family</fullName>
    </submittedName>
</protein>
<dbReference type="InterPro" id="IPR015797">
    <property type="entry name" value="NUDIX_hydrolase-like_dom_sf"/>
</dbReference>
<dbReference type="STRING" id="402385.SAMN05421848_0347"/>
<dbReference type="PROSITE" id="PS51462">
    <property type="entry name" value="NUDIX"/>
    <property type="match status" value="1"/>
</dbReference>
<dbReference type="SUPFAM" id="SSF55811">
    <property type="entry name" value="Nudix"/>
    <property type="match status" value="1"/>
</dbReference>
<dbReference type="Proteomes" id="UP000199046">
    <property type="component" value="Unassembled WGS sequence"/>
</dbReference>
<comment type="cofactor">
    <cofactor evidence="1">
        <name>Mg(2+)</name>
        <dbReference type="ChEBI" id="CHEBI:18420"/>
    </cofactor>
</comment>